<proteinExistence type="predicted"/>
<dbReference type="Proteomes" id="UP000636888">
    <property type="component" value="Unassembled WGS sequence"/>
</dbReference>
<evidence type="ECO:0000313" key="2">
    <source>
        <dbReference type="EMBL" id="MBJ6723889.1"/>
    </source>
</evidence>
<protein>
    <submittedName>
        <fullName evidence="2">MBL fold metallo-hydrolase</fullName>
    </submittedName>
</protein>
<reference evidence="2" key="1">
    <citation type="submission" date="2020-12" db="EMBL/GenBank/DDBJ databases">
        <title>Geomonas sp. Red875, isolated from river sediment.</title>
        <authorList>
            <person name="Xu Z."/>
            <person name="Zhang Z."/>
            <person name="Masuda Y."/>
            <person name="Itoh H."/>
            <person name="Senoo K."/>
        </authorList>
    </citation>
    <scope>NUCLEOTIDE SEQUENCE</scope>
    <source>
        <strain evidence="2">Red875</strain>
    </source>
</reference>
<dbReference type="EMBL" id="JAEMHM010000003">
    <property type="protein sequence ID" value="MBJ6723889.1"/>
    <property type="molecule type" value="Genomic_DNA"/>
</dbReference>
<dbReference type="PANTHER" id="PTHR23131">
    <property type="entry name" value="ENDORIBONUCLEASE LACTB2"/>
    <property type="match status" value="1"/>
</dbReference>
<evidence type="ECO:0000313" key="3">
    <source>
        <dbReference type="Proteomes" id="UP000636888"/>
    </source>
</evidence>
<dbReference type="Pfam" id="PF00753">
    <property type="entry name" value="Lactamase_B"/>
    <property type="match status" value="1"/>
</dbReference>
<keyword evidence="3" id="KW-1185">Reference proteome</keyword>
<evidence type="ECO:0000259" key="1">
    <source>
        <dbReference type="SMART" id="SM00849"/>
    </source>
</evidence>
<dbReference type="SUPFAM" id="SSF56281">
    <property type="entry name" value="Metallo-hydrolase/oxidoreductase"/>
    <property type="match status" value="1"/>
</dbReference>
<name>A0A8J7INX5_9BACT</name>
<dbReference type="InterPro" id="IPR036866">
    <property type="entry name" value="RibonucZ/Hydroxyglut_hydro"/>
</dbReference>
<feature type="domain" description="Metallo-beta-lactamase" evidence="1">
    <location>
        <begin position="16"/>
        <end position="220"/>
    </location>
</feature>
<accession>A0A8J7INX5</accession>
<comment type="caution">
    <text evidence="2">The sequence shown here is derived from an EMBL/GenBank/DDBJ whole genome shotgun (WGS) entry which is preliminary data.</text>
</comment>
<organism evidence="2 3">
    <name type="scientific">Geomesophilobacter sediminis</name>
    <dbReference type="NCBI Taxonomy" id="2798584"/>
    <lineage>
        <taxon>Bacteria</taxon>
        <taxon>Pseudomonadati</taxon>
        <taxon>Thermodesulfobacteriota</taxon>
        <taxon>Desulfuromonadia</taxon>
        <taxon>Geobacterales</taxon>
        <taxon>Geobacteraceae</taxon>
        <taxon>Geomesophilobacter</taxon>
    </lineage>
</organism>
<dbReference type="SMART" id="SM00849">
    <property type="entry name" value="Lactamase_B"/>
    <property type="match status" value="1"/>
</dbReference>
<dbReference type="InterPro" id="IPR050662">
    <property type="entry name" value="Sec-metab_biosynth-thioest"/>
</dbReference>
<sequence>MIQHTVPTPYVVGEAHYYSTEIKGELVLFDTGPPTEDGLAALKRNVDLKRLKHVFITHCHVDHFGHAGYLEKHTDAQIYIPRRDAVKVCRSHERRAALVDILVEAGFDAEFAQVQRKISIESHLAAVPLERFHIVEESQEVLDHLGITYLSCPGHSQADTVYLLDGAAVTGDLLLREIFQNPVLEVDLKTFSGRYRNYAAYCSSLPALASLEGREIHPGHRDHVDGVRDTILFYVRKLLERAAKVRPYAHLEKPAEMISQIFGDGLDPFVKFMKVSEIFFMRDFLAEPELLRESLKEISLLDLLAELYGRAVD</sequence>
<dbReference type="RefSeq" id="WP_199382731.1">
    <property type="nucleotide sequence ID" value="NZ_JAEMHM010000003.1"/>
</dbReference>
<dbReference type="InterPro" id="IPR001279">
    <property type="entry name" value="Metallo-B-lactamas"/>
</dbReference>
<dbReference type="Gene3D" id="3.60.15.10">
    <property type="entry name" value="Ribonuclease Z/Hydroxyacylglutathione hydrolase-like"/>
    <property type="match status" value="1"/>
</dbReference>
<dbReference type="AlphaFoldDB" id="A0A8J7INX5"/>
<gene>
    <name evidence="2" type="ORF">JFN93_04130</name>
</gene>